<dbReference type="PANTHER" id="PTHR30290">
    <property type="entry name" value="PERIPLASMIC BINDING COMPONENT OF ABC TRANSPORTER"/>
    <property type="match status" value="1"/>
</dbReference>
<proteinExistence type="predicted"/>
<dbReference type="EMBL" id="CP126969">
    <property type="protein sequence ID" value="WIM69031.1"/>
    <property type="molecule type" value="Genomic_DNA"/>
</dbReference>
<dbReference type="Pfam" id="PF00496">
    <property type="entry name" value="SBP_bac_5"/>
    <property type="match status" value="1"/>
</dbReference>
<feature type="region of interest" description="Disordered" evidence="1">
    <location>
        <begin position="1"/>
        <end position="21"/>
    </location>
</feature>
<accession>A0ABY8VH78</accession>
<dbReference type="Gene3D" id="3.40.190.10">
    <property type="entry name" value="Periplasmic binding protein-like II"/>
    <property type="match status" value="1"/>
</dbReference>
<reference evidence="3 4" key="1">
    <citation type="submission" date="2023-05" db="EMBL/GenBank/DDBJ databases">
        <title>Corynebacterium suedekumii sp. nov. and Corynebacterium breve sp. nov. isolated from raw cow's milk.</title>
        <authorList>
            <person name="Baer M.K."/>
            <person name="Mehl L."/>
            <person name="Hellmuth R."/>
            <person name="Marke G."/>
            <person name="Lipski A."/>
        </authorList>
    </citation>
    <scope>NUCLEOTIDE SEQUENCE [LARGE SCALE GENOMIC DNA]</scope>
    <source>
        <strain evidence="3 4">R4</strain>
    </source>
</reference>
<dbReference type="SUPFAM" id="SSF53850">
    <property type="entry name" value="Periplasmic binding protein-like II"/>
    <property type="match status" value="1"/>
</dbReference>
<dbReference type="Proteomes" id="UP001225598">
    <property type="component" value="Chromosome"/>
</dbReference>
<dbReference type="InterPro" id="IPR000914">
    <property type="entry name" value="SBP_5_dom"/>
</dbReference>
<feature type="domain" description="Solute-binding protein family 5" evidence="2">
    <location>
        <begin position="85"/>
        <end position="329"/>
    </location>
</feature>
<protein>
    <submittedName>
        <fullName evidence="3">ABC transporter substrate-binding protein</fullName>
    </submittedName>
</protein>
<sequence length="527" mass="57216">MVASLVACSTPEPEPAPEPKSTDYFGYQINNPLLTTNAAANDGVATNAQVLSGRLYPAPFVPGPSGQTIPNSDLVTTQMLPGANRQVIYTLSADAVFSDGKHVTCSDYLLAYEAGSNPELFGSHLPLMEQVEKVTCLPGAKQFTVVFKEGEGSRWRELFGPGTVLPAHAVAKKVGMDSTAFFEALQSDDPDQIRPIAEAWRNGFTLDEFDPEMQVSFGPFRIESVGDEGEVKLVSNEHYYGDQPSIETLVVWPSTADSKELVDKKALRIADGSAAEPQWLDLNAEGSPYDIETSVGELTDTLRFENAGEWADQDARQALAKCIDPNTVAGESSRVSGVDVRPVGVHVVKHNDPLARHFQDIVGPHMAVDHEGAEKARGMEIKVGYSREDERKAAMVEAMRVSCEPSGITVIDATEEGKTLDDLGKTGIGEWGEETVEDGSIDAFLGAVDPMVEYNTVDARANEMEKLREAEEKLWEELPAIPLAAQPRAFVIDRNVSNVVVYTGAAGIGWNMDRWQVANEEPASENE</sequence>
<evidence type="ECO:0000259" key="2">
    <source>
        <dbReference type="Pfam" id="PF00496"/>
    </source>
</evidence>
<dbReference type="PANTHER" id="PTHR30290:SF65">
    <property type="entry name" value="MONOACYL PHOSPHATIDYLINOSITOL TETRAMANNOSIDE-BINDING PROTEIN LPQW-RELATED"/>
    <property type="match status" value="1"/>
</dbReference>
<organism evidence="3 4">
    <name type="scientific">Corynebacterium breve</name>
    <dbReference type="NCBI Taxonomy" id="3049799"/>
    <lineage>
        <taxon>Bacteria</taxon>
        <taxon>Bacillati</taxon>
        <taxon>Actinomycetota</taxon>
        <taxon>Actinomycetes</taxon>
        <taxon>Mycobacteriales</taxon>
        <taxon>Corynebacteriaceae</taxon>
        <taxon>Corynebacterium</taxon>
    </lineage>
</organism>
<dbReference type="InterPro" id="IPR039424">
    <property type="entry name" value="SBP_5"/>
</dbReference>
<keyword evidence="4" id="KW-1185">Reference proteome</keyword>
<name>A0ABY8VH78_9CORY</name>
<dbReference type="RefSeq" id="WP_284826953.1">
    <property type="nucleotide sequence ID" value="NZ_CP126969.1"/>
</dbReference>
<evidence type="ECO:0000256" key="1">
    <source>
        <dbReference type="SAM" id="MobiDB-lite"/>
    </source>
</evidence>
<evidence type="ECO:0000313" key="4">
    <source>
        <dbReference type="Proteomes" id="UP001225598"/>
    </source>
</evidence>
<evidence type="ECO:0000313" key="3">
    <source>
        <dbReference type="EMBL" id="WIM69031.1"/>
    </source>
</evidence>
<gene>
    <name evidence="3" type="ORF">QP027_06110</name>
</gene>